<evidence type="ECO:0008006" key="8">
    <source>
        <dbReference type="Google" id="ProtNLM"/>
    </source>
</evidence>
<evidence type="ECO:0000256" key="2">
    <source>
        <dbReference type="ARBA" id="ARBA00022692"/>
    </source>
</evidence>
<accession>A0A2W5WZS3</accession>
<dbReference type="Proteomes" id="UP000248783">
    <property type="component" value="Unassembled WGS sequence"/>
</dbReference>
<keyword evidence="2 5" id="KW-0812">Transmembrane</keyword>
<organism evidence="6 7">
    <name type="scientific">Xylanimonas oleitrophica</name>
    <dbReference type="NCBI Taxonomy" id="2607479"/>
    <lineage>
        <taxon>Bacteria</taxon>
        <taxon>Bacillati</taxon>
        <taxon>Actinomycetota</taxon>
        <taxon>Actinomycetes</taxon>
        <taxon>Micrococcales</taxon>
        <taxon>Promicromonosporaceae</taxon>
        <taxon>Xylanimonas</taxon>
    </lineage>
</organism>
<evidence type="ECO:0000313" key="7">
    <source>
        <dbReference type="Proteomes" id="UP000248783"/>
    </source>
</evidence>
<sequence length="767" mass="73262">MNRLNAQGQNVWRVVAVALLPVMVLGLLLAALWDPQERLDTVKAAIVNNDEPVTMDGQLVPLGRQLAAGLVSGEAPPTEQTAKAAPPSDASYDWEITDADHAAAGLADGTYAAVVTIPEDFSAAATSFGGDDPTQARQATIDVATPPGGRVVDAALARVVANAATSVMGGALTETYVDNVLVGFNTLHEQLGQAADGAGQLASGAGDAAGGASQLADGAGQLADGAGEAASGADQLADGASQLASGARSAAGGASQLADGAQQAASGASGLAGGASQLADGAGQLAAGVSQSAAGARALADNGDQVAAGASSLAGGVHGLADGLAQIDSQLPDVDQSPDLSGLESLSDLASTLGQLVAVAGPACQAGALPQDLCGALAGVDPGELTDLPSVDQMQAQLDGIVALRSAIGDAAAGAEQLAGAADQVAAGSSGIAGGTRDLAGGLDQLQGGAAGLQQGAQQLAGGATALAGGVGQVAGGARELSGGVGQLASGASGLSSGAGSLAGGVDQLATGASGLSTGAGELAGGVGQLADGAGDLSDGLGQAVDQIPSYTDDQRRTLASVVADPVAAPGADGIDAGSTGPLFAVVALWLGALGLTTVLRPSPARALGSTRGSLRLALADLALPSAIAVGTGAVVGGVLAGVEGLSPLGWLGAMALGALVSVVFVAVHQGFCLLLGDVGRGVSLLMAVLVIATGVVATVPVWLESVADLLAVGAAREALVGLVVPDAGGVAPAVVALVLWGLAGLAVAVFATARRRTVRVADLLPA</sequence>
<dbReference type="InterPro" id="IPR017500">
    <property type="entry name" value="Phage_infect_YhgE_N"/>
</dbReference>
<comment type="subcellular location">
    <subcellularLocation>
        <location evidence="1">Membrane</location>
        <topology evidence="1">Multi-pass membrane protein</topology>
    </subcellularLocation>
</comment>
<dbReference type="InterPro" id="IPR051328">
    <property type="entry name" value="T7SS_ABC-Transporter"/>
</dbReference>
<feature type="transmembrane region" description="Helical" evidence="5">
    <location>
        <begin position="12"/>
        <end position="33"/>
    </location>
</feature>
<evidence type="ECO:0000256" key="1">
    <source>
        <dbReference type="ARBA" id="ARBA00004141"/>
    </source>
</evidence>
<evidence type="ECO:0000313" key="6">
    <source>
        <dbReference type="EMBL" id="PZR53435.1"/>
    </source>
</evidence>
<keyword evidence="4 5" id="KW-0472">Membrane</keyword>
<dbReference type="PANTHER" id="PTHR43077">
    <property type="entry name" value="TRANSPORT PERMEASE YVFS-RELATED"/>
    <property type="match status" value="1"/>
</dbReference>
<dbReference type="NCBIfam" id="TIGR03061">
    <property type="entry name" value="pip_yhgE_Nterm"/>
    <property type="match status" value="1"/>
</dbReference>
<gene>
    <name evidence="6" type="ORF">DNL40_07970</name>
</gene>
<dbReference type="AlphaFoldDB" id="A0A2W5WZS3"/>
<feature type="transmembrane region" description="Helical" evidence="5">
    <location>
        <begin position="649"/>
        <end position="676"/>
    </location>
</feature>
<dbReference type="GO" id="GO:0016020">
    <property type="term" value="C:membrane"/>
    <property type="evidence" value="ECO:0007669"/>
    <property type="project" value="UniProtKB-SubCell"/>
</dbReference>
<feature type="transmembrane region" description="Helical" evidence="5">
    <location>
        <begin position="583"/>
        <end position="601"/>
    </location>
</feature>
<name>A0A2W5WZS3_9MICO</name>
<dbReference type="InterPro" id="IPR023908">
    <property type="entry name" value="xxxLxxG_rpt"/>
</dbReference>
<comment type="caution">
    <text evidence="6">The sequence shown here is derived from an EMBL/GenBank/DDBJ whole genome shotgun (WGS) entry which is preliminary data.</text>
</comment>
<reference evidence="6 7" key="1">
    <citation type="submission" date="2018-06" db="EMBL/GenBank/DDBJ databases">
        <title>Whole genome sequencing of a novel hydrocarbon degrading bacterial strain, PW21 isolated from oil contaminated produced water sample.</title>
        <authorList>
            <person name="Nagkirti P."/>
            <person name="Shaikh A."/>
            <person name="Gowdaman V."/>
            <person name="Engineer A.E."/>
            <person name="Dagar S."/>
            <person name="Dhakephalkar P.K."/>
        </authorList>
    </citation>
    <scope>NUCLEOTIDE SEQUENCE [LARGE SCALE GENOMIC DNA]</scope>
    <source>
        <strain evidence="6 7">PW21</strain>
    </source>
</reference>
<dbReference type="NCBIfam" id="TIGR03057">
    <property type="entry name" value="xxxLxxG_by_4"/>
    <property type="match status" value="7"/>
</dbReference>
<evidence type="ECO:0000256" key="3">
    <source>
        <dbReference type="ARBA" id="ARBA00022989"/>
    </source>
</evidence>
<feature type="transmembrane region" description="Helical" evidence="5">
    <location>
        <begin position="622"/>
        <end position="643"/>
    </location>
</feature>
<dbReference type="EMBL" id="QKWH01000004">
    <property type="protein sequence ID" value="PZR53435.1"/>
    <property type="molecule type" value="Genomic_DNA"/>
</dbReference>
<feature type="transmembrane region" description="Helical" evidence="5">
    <location>
        <begin position="683"/>
        <end position="704"/>
    </location>
</feature>
<proteinExistence type="predicted"/>
<dbReference type="SUPFAM" id="SSF101967">
    <property type="entry name" value="Adhesin YadA, collagen-binding domain"/>
    <property type="match status" value="1"/>
</dbReference>
<dbReference type="RefSeq" id="WP_111250714.1">
    <property type="nucleotide sequence ID" value="NZ_QKWH01000004.1"/>
</dbReference>
<dbReference type="InterPro" id="IPR011049">
    <property type="entry name" value="Serralysin-like_metalloprot_C"/>
</dbReference>
<evidence type="ECO:0000256" key="5">
    <source>
        <dbReference type="SAM" id="Phobius"/>
    </source>
</evidence>
<keyword evidence="3 5" id="KW-1133">Transmembrane helix</keyword>
<feature type="transmembrane region" description="Helical" evidence="5">
    <location>
        <begin position="731"/>
        <end position="752"/>
    </location>
</feature>
<protein>
    <recommendedName>
        <fullName evidence="8">YhgE/Pip domain-containing protein</fullName>
    </recommendedName>
</protein>
<evidence type="ECO:0000256" key="4">
    <source>
        <dbReference type="ARBA" id="ARBA00023136"/>
    </source>
</evidence>
<dbReference type="PANTHER" id="PTHR43077:SF10">
    <property type="entry name" value="TRANSPORT PERMEASE PROTEIN"/>
    <property type="match status" value="1"/>
</dbReference>
<keyword evidence="7" id="KW-1185">Reference proteome</keyword>